<dbReference type="SUPFAM" id="SSF52402">
    <property type="entry name" value="Adenine nucleotide alpha hydrolases-like"/>
    <property type="match status" value="2"/>
</dbReference>
<accession>A0ABP8EG88</accession>
<dbReference type="RefSeq" id="WP_236864673.1">
    <property type="nucleotide sequence ID" value="NZ_BAABAZ010000004.1"/>
</dbReference>
<dbReference type="EMBL" id="BAABAZ010000004">
    <property type="protein sequence ID" value="GAA4282992.1"/>
    <property type="molecule type" value="Genomic_DNA"/>
</dbReference>
<feature type="domain" description="UspA" evidence="3">
    <location>
        <begin position="189"/>
        <end position="324"/>
    </location>
</feature>
<keyword evidence="5" id="KW-1185">Reference proteome</keyword>
<dbReference type="InterPro" id="IPR006015">
    <property type="entry name" value="Universal_stress_UspA"/>
</dbReference>
<protein>
    <submittedName>
        <fullName evidence="4">Universal stress protein</fullName>
    </submittedName>
</protein>
<evidence type="ECO:0000256" key="2">
    <source>
        <dbReference type="SAM" id="MobiDB-lite"/>
    </source>
</evidence>
<dbReference type="PRINTS" id="PR01438">
    <property type="entry name" value="UNVRSLSTRESS"/>
</dbReference>
<evidence type="ECO:0000259" key="3">
    <source>
        <dbReference type="Pfam" id="PF00582"/>
    </source>
</evidence>
<organism evidence="4 5">
    <name type="scientific">Brevibacterium daeguense</name>
    <dbReference type="NCBI Taxonomy" id="909936"/>
    <lineage>
        <taxon>Bacteria</taxon>
        <taxon>Bacillati</taxon>
        <taxon>Actinomycetota</taxon>
        <taxon>Actinomycetes</taxon>
        <taxon>Micrococcales</taxon>
        <taxon>Brevibacteriaceae</taxon>
        <taxon>Brevibacterium</taxon>
    </lineage>
</organism>
<evidence type="ECO:0000313" key="4">
    <source>
        <dbReference type="EMBL" id="GAA4282992.1"/>
    </source>
</evidence>
<sequence>MEHAAHGSVASGSVVLVGVDDSANSERAFELALDIGRSQGWPLRVVTAFSFPYVPDAHHARLSESYGVSATQGAQALVDGFAARAAAAGVDVATRVIEGSAGGVLVDESRYARLAVVGKRGRNRFAGQQLGSVSAQLAAHSHCPTLVVPAVPDAGETSRGDEQKPSREPGDNFECGERGDDELDFSGEIVVGIDVGHPAASTVALTAAETAELCERPLTLVAAAPLDAWFPLPARHRAELGRLREQYSDYLEHIADVIADEYASLPVRRQFVDGSPADILAEASRTAALVVVGTRGRGGFAGLLLGSVSRALLGDTVAPVLVVPVRSVP</sequence>
<dbReference type="CDD" id="cd00293">
    <property type="entry name" value="USP-like"/>
    <property type="match status" value="1"/>
</dbReference>
<dbReference type="Proteomes" id="UP001501586">
    <property type="component" value="Unassembled WGS sequence"/>
</dbReference>
<name>A0ABP8EG88_9MICO</name>
<evidence type="ECO:0000313" key="5">
    <source>
        <dbReference type="Proteomes" id="UP001501586"/>
    </source>
</evidence>
<evidence type="ECO:0000256" key="1">
    <source>
        <dbReference type="ARBA" id="ARBA00008791"/>
    </source>
</evidence>
<dbReference type="Gene3D" id="3.40.50.620">
    <property type="entry name" value="HUPs"/>
    <property type="match status" value="2"/>
</dbReference>
<dbReference type="PANTHER" id="PTHR46268">
    <property type="entry name" value="STRESS RESPONSE PROTEIN NHAX"/>
    <property type="match status" value="1"/>
</dbReference>
<feature type="region of interest" description="Disordered" evidence="2">
    <location>
        <begin position="149"/>
        <end position="178"/>
    </location>
</feature>
<dbReference type="InterPro" id="IPR006016">
    <property type="entry name" value="UspA"/>
</dbReference>
<dbReference type="PANTHER" id="PTHR46268:SF6">
    <property type="entry name" value="UNIVERSAL STRESS PROTEIN UP12"/>
    <property type="match status" value="1"/>
</dbReference>
<comment type="similarity">
    <text evidence="1">Belongs to the universal stress protein A family.</text>
</comment>
<proteinExistence type="inferred from homology"/>
<dbReference type="Pfam" id="PF00582">
    <property type="entry name" value="Usp"/>
    <property type="match status" value="2"/>
</dbReference>
<feature type="domain" description="UspA" evidence="3">
    <location>
        <begin position="15"/>
        <end position="149"/>
    </location>
</feature>
<gene>
    <name evidence="4" type="ORF">GCM10022261_05230</name>
</gene>
<dbReference type="InterPro" id="IPR014729">
    <property type="entry name" value="Rossmann-like_a/b/a_fold"/>
</dbReference>
<feature type="compositionally biased region" description="Basic and acidic residues" evidence="2">
    <location>
        <begin position="156"/>
        <end position="178"/>
    </location>
</feature>
<reference evidence="5" key="1">
    <citation type="journal article" date="2019" name="Int. J. Syst. Evol. Microbiol.">
        <title>The Global Catalogue of Microorganisms (GCM) 10K type strain sequencing project: providing services to taxonomists for standard genome sequencing and annotation.</title>
        <authorList>
            <consortium name="The Broad Institute Genomics Platform"/>
            <consortium name="The Broad Institute Genome Sequencing Center for Infectious Disease"/>
            <person name="Wu L."/>
            <person name="Ma J."/>
        </authorList>
    </citation>
    <scope>NUCLEOTIDE SEQUENCE [LARGE SCALE GENOMIC DNA]</scope>
    <source>
        <strain evidence="5">JCM 17458</strain>
    </source>
</reference>
<comment type="caution">
    <text evidence="4">The sequence shown here is derived from an EMBL/GenBank/DDBJ whole genome shotgun (WGS) entry which is preliminary data.</text>
</comment>